<dbReference type="Gene3D" id="1.20.1250.20">
    <property type="entry name" value="MFS general substrate transporter like domains"/>
    <property type="match status" value="2"/>
</dbReference>
<dbReference type="OrthoDB" id="2985014at2759"/>
<reference evidence="5 6" key="1">
    <citation type="journal article" date="1998" name="Science">
        <title>Genome sequence of the nematode C. elegans: a platform for investigating biology.</title>
        <authorList>
            <consortium name="The C. elegans sequencing consortium"/>
            <person name="Sulson J.E."/>
            <person name="Waterston R."/>
        </authorList>
    </citation>
    <scope>NUCLEOTIDE SEQUENCE [LARGE SCALE GENOMIC DNA]</scope>
    <source>
        <strain evidence="5 6">Bristol N2</strain>
    </source>
</reference>
<dbReference type="PIR" id="T19383">
    <property type="entry name" value="T19383"/>
</dbReference>
<dbReference type="HOGENOM" id="CLU_001265_5_3_1"/>
<dbReference type="Proteomes" id="UP000001940">
    <property type="component" value="Chromosome II"/>
</dbReference>
<dbReference type="CTD" id="182781"/>
<evidence type="ECO:0000256" key="3">
    <source>
        <dbReference type="SAM" id="SignalP"/>
    </source>
</evidence>
<dbReference type="eggNOG" id="KOG2532">
    <property type="taxonomic scope" value="Eukaryota"/>
</dbReference>
<evidence type="ECO:0000256" key="2">
    <source>
        <dbReference type="SAM" id="Phobius"/>
    </source>
</evidence>
<dbReference type="DIP" id="DIP-26091N"/>
<feature type="signal peptide" evidence="3">
    <location>
        <begin position="1"/>
        <end position="33"/>
    </location>
</feature>
<sequence length="478" mass="53684">MAKPLRSYKIRHRTRFFILFLCLLCLSISQSNTLTLNFTIICMSTLHNFTATEASEKSTNVLDFMLHKILQKTYVYTASQSNLLFSAVAIGAMCAVYPFMYIIQKKGSRSVVTFVGLFSAATTAMIPWAAYLGFYPLLAMRFLQGIGLSTGFTLIGIVTRQWSMQVQGAFFFACLSCFFQIGPIFTMPVASAFCTSSFGWPAVYYTHSIVTIFIFLLFFTLYRESPVFHTIVTELELSKIQRGKGETKRQRVPLVQILRDPVVLSIWTTALANFMGIQLTMQFTPTYLHKILGFSVQDTGPFSALPQVITAFVKVSAGYSADKLQCCTPKTSVRIFNSLALGGMSFMFVGLAIIPTSMPYLGLFMLILSCSIIGFNCGGFFRCSAIYAAQHNHFVMGMNSFLNCLAALLAPVIVNIFVENDTWNEWYWVWMSHFVILFLSNLVFQIYAKGEPAEWTKKTPGKDIVVDFDDADVIIIKF</sequence>
<keyword evidence="2" id="KW-0472">Membrane</keyword>
<dbReference type="InterPro" id="IPR020846">
    <property type="entry name" value="MFS_dom"/>
</dbReference>
<keyword evidence="6" id="KW-1185">Reference proteome</keyword>
<accession>Q09479</accession>
<dbReference type="AlphaFoldDB" id="Q09479"/>
<evidence type="ECO:0000259" key="4">
    <source>
        <dbReference type="PROSITE" id="PS50850"/>
    </source>
</evidence>
<feature type="transmembrane region" description="Helical" evidence="2">
    <location>
        <begin position="83"/>
        <end position="103"/>
    </location>
</feature>
<evidence type="ECO:0000313" key="7">
    <source>
        <dbReference type="WormBase" id="C18D1.2"/>
    </source>
</evidence>
<dbReference type="GeneID" id="182781"/>
<organism evidence="5 6">
    <name type="scientific">Caenorhabditis elegans</name>
    <dbReference type="NCBI Taxonomy" id="6239"/>
    <lineage>
        <taxon>Eukaryota</taxon>
        <taxon>Metazoa</taxon>
        <taxon>Ecdysozoa</taxon>
        <taxon>Nematoda</taxon>
        <taxon>Chromadorea</taxon>
        <taxon>Rhabditida</taxon>
        <taxon>Rhabditina</taxon>
        <taxon>Rhabditomorpha</taxon>
        <taxon>Rhabditoidea</taxon>
        <taxon>Rhabditidae</taxon>
        <taxon>Peloderinae</taxon>
        <taxon>Caenorhabditis</taxon>
    </lineage>
</organism>
<feature type="transmembrane region" description="Helical" evidence="2">
    <location>
        <begin position="393"/>
        <end position="414"/>
    </location>
</feature>
<keyword evidence="3" id="KW-0732">Signal</keyword>
<dbReference type="KEGG" id="cel:CELE_C18D1.2"/>
<dbReference type="GO" id="GO:0016020">
    <property type="term" value="C:membrane"/>
    <property type="evidence" value="ECO:0007669"/>
    <property type="project" value="UniProtKB-SubCell"/>
</dbReference>
<dbReference type="PhylomeDB" id="Q09479"/>
<proteinExistence type="predicted"/>
<dbReference type="Bgee" id="WBGene00007669">
    <property type="expression patterns" value="Expressed in larva and 1 other cell type or tissue"/>
</dbReference>
<dbReference type="PANTHER" id="PTHR45757">
    <property type="entry name" value="PROTEIN CBG23364-RELATED"/>
    <property type="match status" value="1"/>
</dbReference>
<dbReference type="SMR" id="Q09479"/>
<feature type="transmembrane region" description="Helical" evidence="2">
    <location>
        <begin position="360"/>
        <end position="381"/>
    </location>
</feature>
<feature type="chain" id="PRO_5004167413" evidence="3">
    <location>
        <begin position="34"/>
        <end position="478"/>
    </location>
</feature>
<evidence type="ECO:0000256" key="1">
    <source>
        <dbReference type="ARBA" id="ARBA00004141"/>
    </source>
</evidence>
<evidence type="ECO:0000313" key="6">
    <source>
        <dbReference type="Proteomes" id="UP000001940"/>
    </source>
</evidence>
<dbReference type="PANTHER" id="PTHR45757:SF19">
    <property type="entry name" value="MAJOR FACILITATOR SUPERFAMILY (MFS) PROFILE DOMAIN-CONTAINING PROTEIN"/>
    <property type="match status" value="1"/>
</dbReference>
<comment type="subcellular location">
    <subcellularLocation>
        <location evidence="1">Membrane</location>
        <topology evidence="1">Multi-pass membrane protein</topology>
    </subcellularLocation>
</comment>
<dbReference type="InterPro" id="IPR011701">
    <property type="entry name" value="MFS"/>
</dbReference>
<feature type="transmembrane region" description="Helical" evidence="2">
    <location>
        <begin position="202"/>
        <end position="222"/>
    </location>
</feature>
<feature type="transmembrane region" description="Helical" evidence="2">
    <location>
        <begin position="138"/>
        <end position="158"/>
    </location>
</feature>
<dbReference type="EMBL" id="BX284602">
    <property type="protein sequence ID" value="CAA88433.2"/>
    <property type="molecule type" value="Genomic_DNA"/>
</dbReference>
<dbReference type="SUPFAM" id="SSF103473">
    <property type="entry name" value="MFS general substrate transporter"/>
    <property type="match status" value="1"/>
</dbReference>
<dbReference type="Pfam" id="PF07690">
    <property type="entry name" value="MFS_1"/>
    <property type="match status" value="1"/>
</dbReference>
<evidence type="ECO:0000313" key="5">
    <source>
        <dbReference type="EMBL" id="CAA88433.2"/>
    </source>
</evidence>
<gene>
    <name evidence="5 7" type="ORF">C18D1.2</name>
    <name evidence="5" type="ORF">CELE_C18D1.2</name>
</gene>
<dbReference type="RefSeq" id="NP_496174.2">
    <property type="nucleotide sequence ID" value="NM_063773.2"/>
</dbReference>
<dbReference type="InParanoid" id="Q09479"/>
<feature type="transmembrane region" description="Helical" evidence="2">
    <location>
        <begin position="170"/>
        <end position="190"/>
    </location>
</feature>
<dbReference type="GO" id="GO:0022857">
    <property type="term" value="F:transmembrane transporter activity"/>
    <property type="evidence" value="ECO:0007669"/>
    <property type="project" value="InterPro"/>
</dbReference>
<name>Q09479_CAEEL</name>
<dbReference type="STRING" id="6239.C18D1.2.1"/>
<dbReference type="AGR" id="WB:WBGene00007669"/>
<feature type="domain" description="Major facilitator superfamily (MFS) profile" evidence="4">
    <location>
        <begin position="18"/>
        <end position="449"/>
    </location>
</feature>
<dbReference type="PROSITE" id="PS50850">
    <property type="entry name" value="MFS"/>
    <property type="match status" value="1"/>
</dbReference>
<feature type="transmembrane region" description="Helical" evidence="2">
    <location>
        <begin position="335"/>
        <end position="354"/>
    </location>
</feature>
<dbReference type="FunCoup" id="Q09479">
    <property type="interactions" value="48"/>
</dbReference>
<keyword evidence="2" id="KW-1133">Transmembrane helix</keyword>
<dbReference type="OMA" id="PTYLHKI"/>
<keyword evidence="2" id="KW-0812">Transmembrane</keyword>
<feature type="transmembrane region" description="Helical" evidence="2">
    <location>
        <begin position="110"/>
        <end position="132"/>
    </location>
</feature>
<dbReference type="UCSC" id="C18D1.2">
    <property type="organism name" value="c. elegans"/>
</dbReference>
<feature type="transmembrane region" description="Helical" evidence="2">
    <location>
        <begin position="426"/>
        <end position="448"/>
    </location>
</feature>
<protein>
    <submittedName>
        <fullName evidence="5">Major facilitator superfamily (MFS) profile domain-containing protein</fullName>
    </submittedName>
</protein>
<dbReference type="WormBase" id="C18D1.2">
    <property type="protein sequence ID" value="CE35829"/>
    <property type="gene ID" value="WBGene00007669"/>
</dbReference>
<dbReference type="InterPro" id="IPR036259">
    <property type="entry name" value="MFS_trans_sf"/>
</dbReference>
<dbReference type="PaxDb" id="6239-C18D1.2"/>